<dbReference type="Proteomes" id="UP001562354">
    <property type="component" value="Unassembled WGS sequence"/>
</dbReference>
<dbReference type="Gene3D" id="2.60.40.640">
    <property type="match status" value="1"/>
</dbReference>
<protein>
    <recommendedName>
        <fullName evidence="3">Arrestin-like N-terminal domain-containing protein</fullName>
    </recommendedName>
</protein>
<keyword evidence="2" id="KW-1185">Reference proteome</keyword>
<sequence length="549" mass="61465">MKLELDTPRRPFRPGDTITGHIYLAADDVDVSKTHLILESRAKTKTVEKSSDTKNVYRARAPLLYQLHELELNVHAVPVGQNCRLVPFALPIPLDVQKVTNIPTTKDGIFKSYWTYDWGKQKDNFQHEAGHPLPPTFRAGPRGVLTKSECYVEYCITAVGSRDVPSIDDGASEQLEPFRFDTRPFWLQSACSMTEEDFELLKRTKRKIAQRMTVQTMRLLPEISAREKGKLTFKEKWKNAFSSSRLPEVTFHMALKVPTYLHVGEKMRLVLIMERVDPTTASNGKGKKSRPRVQFPDIQIDKVEIKMKHITQVRTRGMMKMHTDHWTEAAWTDVQAHGLLHMTLPMWEGEQASPVHSPIASDLKHLTTVVEASAKEQSLVSGQSLDAMSRTFHLPSSSTAPSRLIPTFSTYNISRSYELRITLAFSCAGEKLFMNYNAPITVYSKPTISTKTAPLPARRVQSMFSSVSEPAPIGASLIGDPHAFDLRDDISEPAVRVDSGLPSIRTSSEDWGEYKLTPDDRLASKEMAGFAVGALGTAAEIADILSNAL</sequence>
<dbReference type="GeneID" id="95973731"/>
<evidence type="ECO:0008006" key="3">
    <source>
        <dbReference type="Google" id="ProtNLM"/>
    </source>
</evidence>
<proteinExistence type="predicted"/>
<evidence type="ECO:0000313" key="1">
    <source>
        <dbReference type="EMBL" id="KAL1296519.1"/>
    </source>
</evidence>
<dbReference type="EMBL" id="JBFMKM010000018">
    <property type="protein sequence ID" value="KAL1296519.1"/>
    <property type="molecule type" value="Genomic_DNA"/>
</dbReference>
<dbReference type="RefSeq" id="XP_069196201.1">
    <property type="nucleotide sequence ID" value="XM_069342360.1"/>
</dbReference>
<name>A0ABR3P155_9PEZI</name>
<evidence type="ECO:0000313" key="2">
    <source>
        <dbReference type="Proteomes" id="UP001562354"/>
    </source>
</evidence>
<gene>
    <name evidence="1" type="ORF">AAFC00_000028</name>
</gene>
<accession>A0ABR3P155</accession>
<reference evidence="1 2" key="1">
    <citation type="submission" date="2024-07" db="EMBL/GenBank/DDBJ databases">
        <title>Draft sequence of the Neodothiora populina.</title>
        <authorList>
            <person name="Drown D.D."/>
            <person name="Schuette U.S."/>
            <person name="Buechlein A.B."/>
            <person name="Rusch D.R."/>
            <person name="Winton L.W."/>
            <person name="Adams G.A."/>
        </authorList>
    </citation>
    <scope>NUCLEOTIDE SEQUENCE [LARGE SCALE GENOMIC DNA]</scope>
    <source>
        <strain evidence="1 2">CPC 39397</strain>
    </source>
</reference>
<comment type="caution">
    <text evidence="1">The sequence shown here is derived from an EMBL/GenBank/DDBJ whole genome shotgun (WGS) entry which is preliminary data.</text>
</comment>
<organism evidence="1 2">
    <name type="scientific">Neodothiora populina</name>
    <dbReference type="NCBI Taxonomy" id="2781224"/>
    <lineage>
        <taxon>Eukaryota</taxon>
        <taxon>Fungi</taxon>
        <taxon>Dikarya</taxon>
        <taxon>Ascomycota</taxon>
        <taxon>Pezizomycotina</taxon>
        <taxon>Dothideomycetes</taxon>
        <taxon>Dothideomycetidae</taxon>
        <taxon>Dothideales</taxon>
        <taxon>Dothioraceae</taxon>
        <taxon>Neodothiora</taxon>
    </lineage>
</organism>
<dbReference type="InterPro" id="IPR014752">
    <property type="entry name" value="Arrestin-like_C"/>
</dbReference>